<comment type="caution">
    <text evidence="1">The sequence shown here is derived from an EMBL/GenBank/DDBJ whole genome shotgun (WGS) entry which is preliminary data.</text>
</comment>
<dbReference type="RefSeq" id="WP_397094005.1">
    <property type="nucleotide sequence ID" value="NZ_JBIRYO010000018.1"/>
</dbReference>
<accession>A0ABW7X6H3</accession>
<evidence type="ECO:0000313" key="1">
    <source>
        <dbReference type="EMBL" id="MFI2476720.1"/>
    </source>
</evidence>
<dbReference type="EMBL" id="JBIRYO010000018">
    <property type="protein sequence ID" value="MFI2476720.1"/>
    <property type="molecule type" value="Genomic_DNA"/>
</dbReference>
<reference evidence="1 2" key="1">
    <citation type="submission" date="2024-10" db="EMBL/GenBank/DDBJ databases">
        <title>The Natural Products Discovery Center: Release of the First 8490 Sequenced Strains for Exploring Actinobacteria Biosynthetic Diversity.</title>
        <authorList>
            <person name="Kalkreuter E."/>
            <person name="Kautsar S.A."/>
            <person name="Yang D."/>
            <person name="Bader C.D."/>
            <person name="Teijaro C.N."/>
            <person name="Fluegel L."/>
            <person name="Davis C.M."/>
            <person name="Simpson J.R."/>
            <person name="Lauterbach L."/>
            <person name="Steele A.D."/>
            <person name="Gui C."/>
            <person name="Meng S."/>
            <person name="Li G."/>
            <person name="Viehrig K."/>
            <person name="Ye F."/>
            <person name="Su P."/>
            <person name="Kiefer A.F."/>
            <person name="Nichols A."/>
            <person name="Cepeda A.J."/>
            <person name="Yan W."/>
            <person name="Fan B."/>
            <person name="Jiang Y."/>
            <person name="Adhikari A."/>
            <person name="Zheng C.-J."/>
            <person name="Schuster L."/>
            <person name="Cowan T.M."/>
            <person name="Smanski M.J."/>
            <person name="Chevrette M.G."/>
            <person name="De Carvalho L.P.S."/>
            <person name="Shen B."/>
        </authorList>
    </citation>
    <scope>NUCLEOTIDE SEQUENCE [LARGE SCALE GENOMIC DNA]</scope>
    <source>
        <strain evidence="1 2">NPDC019275</strain>
    </source>
</reference>
<evidence type="ECO:0000313" key="2">
    <source>
        <dbReference type="Proteomes" id="UP001611415"/>
    </source>
</evidence>
<sequence>MSLGSQLTTAVPALAAGVLALGSAVYTVRLTTRTNKDVEVLKAKLVQEAAIAEARRNLEYQARAKIYAESEPLVLKLAESADYAASRIVGLSDPRRWPALQATVDSSSSWMLSRSSEVIATAHALLEPLALLILLREKTNFVELAFERRLSEIYALARGAYNAHLDDYAIAEIPPAKTYDPVVPGWRQKRVENPATYWWQGITRGRLDPAIEVCINREANRAATVDEFESRYLDLFNRPDDSRHKSLGLFCNPIYNFRPEDRPIFWRILLCQLLIYRRISKRSRVPGEVAMSAALDFDHKDIDQLRRSNAIGDELFESSISAAVDYTNRILVRNE</sequence>
<proteinExistence type="predicted"/>
<name>A0ABW7X6H3_9NOCA</name>
<gene>
    <name evidence="1" type="ORF">ACH49W_25330</name>
</gene>
<dbReference type="Proteomes" id="UP001611415">
    <property type="component" value="Unassembled WGS sequence"/>
</dbReference>
<organism evidence="1 2">
    <name type="scientific">Nocardia xishanensis</name>
    <dbReference type="NCBI Taxonomy" id="238964"/>
    <lineage>
        <taxon>Bacteria</taxon>
        <taxon>Bacillati</taxon>
        <taxon>Actinomycetota</taxon>
        <taxon>Actinomycetes</taxon>
        <taxon>Mycobacteriales</taxon>
        <taxon>Nocardiaceae</taxon>
        <taxon>Nocardia</taxon>
    </lineage>
</organism>
<keyword evidence="2" id="KW-1185">Reference proteome</keyword>
<protein>
    <submittedName>
        <fullName evidence="1">Uncharacterized protein</fullName>
    </submittedName>
</protein>